<gene>
    <name evidence="3" type="ORF">QHF89_35160</name>
</gene>
<keyword evidence="4" id="KW-1185">Reference proteome</keyword>
<feature type="region of interest" description="Disordered" evidence="1">
    <location>
        <begin position="823"/>
        <end position="845"/>
    </location>
</feature>
<comment type="caution">
    <text evidence="3">The sequence shown here is derived from an EMBL/GenBank/DDBJ whole genome shotgun (WGS) entry which is preliminary data.</text>
</comment>
<protein>
    <submittedName>
        <fullName evidence="3">NB-ARC domain-containing protein</fullName>
    </submittedName>
</protein>
<feature type="domain" description="NB-ARC" evidence="2">
    <location>
        <begin position="79"/>
        <end position="241"/>
    </location>
</feature>
<evidence type="ECO:0000256" key="1">
    <source>
        <dbReference type="SAM" id="MobiDB-lite"/>
    </source>
</evidence>
<accession>A0ABT6P2G6</accession>
<dbReference type="Proteomes" id="UP001160301">
    <property type="component" value="Unassembled WGS sequence"/>
</dbReference>
<dbReference type="Gene3D" id="1.25.40.10">
    <property type="entry name" value="Tetratricopeptide repeat domain"/>
    <property type="match status" value="1"/>
</dbReference>
<dbReference type="SUPFAM" id="SSF48452">
    <property type="entry name" value="TPR-like"/>
    <property type="match status" value="2"/>
</dbReference>
<sequence>MWPNACHVFDITLDERGRPQRYEVRLRGFSDRQRGFWFDDGSLYREAPNGRLTWGVRSASSPPPSSAPPERTRIFVGRDDELRKLAETLLPASGDPKVAAVCAVQGMPGVGKSYLADKFAHDHVADFPGGTYRLALTPDEQKTGRDLADSWIRDLAERLRVVGSPNEQAARVRHALRASRALVHLENVDGKDAADAAVVFAHDLRGCALIVTGRYQGLGVTPGWVAIPINTFDEKTAITLLDAELGLARTKAEQEARRRLVRELGGLPLALHLAAGYLRVGGYDVDTFLAELWRRGLDMNPGDPGYAFFQGDSRRANLHHTFGISMDLLGRQLGAGAEPLVAGLCALGYAPPVGVGRSLGAAMAELEAVDFSRLVDAAVRLSLLTRGPAEEREDGAWRMHPLLADWMRRGVDEEVVAARMTAWFVRRLPEGKQGEAWVEVGQEMGALAAWLPRVRGEDAGVIIEQAMFFAIQNGPFHLWMEFCERGLRERDDAEERSNLLWTLAKVAQSAGELDRALAAAKQQEQHDKKRGAERDAALAASCQADILEARGELDEALRIRQQELLPVFERLGDVRERAVTLGKIADILQRRGELDEVLRIRQQEELPVYEQLGDVRSRAVTLGKVADILQARGELDEALRIRQQEQLPVCEQLGDVRERAVTLGKVADILQARGEFDEALRIRQQELLPVFEQLGDVRSRAVTLGKITDILAARGELDEALRIRQQEQLPVYERLGDVRERAVTLGKIANILAARDELDEALRIRQQEELPVYERLGAARERLVCRAKIAMNLLTRNAPGDRDEAGRLLRLAHVDAERLRLPEAQQIRDAQQEHDLPTEDPPPHP</sequence>
<dbReference type="InterPro" id="IPR027417">
    <property type="entry name" value="P-loop_NTPase"/>
</dbReference>
<feature type="compositionally biased region" description="Basic and acidic residues" evidence="1">
    <location>
        <begin position="830"/>
        <end position="845"/>
    </location>
</feature>
<dbReference type="InterPro" id="IPR002182">
    <property type="entry name" value="NB-ARC"/>
</dbReference>
<dbReference type="PANTHER" id="PTHR47691">
    <property type="entry name" value="REGULATOR-RELATED"/>
    <property type="match status" value="1"/>
</dbReference>
<dbReference type="Pfam" id="PF00931">
    <property type="entry name" value="NB-ARC"/>
    <property type="match status" value="1"/>
</dbReference>
<dbReference type="PRINTS" id="PR00364">
    <property type="entry name" value="DISEASERSIST"/>
</dbReference>
<proteinExistence type="predicted"/>
<reference evidence="3 4" key="1">
    <citation type="submission" date="2023-04" db="EMBL/GenBank/DDBJ databases">
        <title>The genome sequence of Polyangium sorediatum DSM14670.</title>
        <authorList>
            <person name="Zhang X."/>
        </authorList>
    </citation>
    <scope>NUCLEOTIDE SEQUENCE [LARGE SCALE GENOMIC DNA]</scope>
    <source>
        <strain evidence="3 4">DSM 14670</strain>
    </source>
</reference>
<dbReference type="Gene3D" id="3.40.50.300">
    <property type="entry name" value="P-loop containing nucleotide triphosphate hydrolases"/>
    <property type="match status" value="1"/>
</dbReference>
<dbReference type="EMBL" id="JARZHI010000047">
    <property type="protein sequence ID" value="MDI1434794.1"/>
    <property type="molecule type" value="Genomic_DNA"/>
</dbReference>
<dbReference type="SUPFAM" id="SSF53474">
    <property type="entry name" value="alpha/beta-Hydrolases"/>
    <property type="match status" value="1"/>
</dbReference>
<evidence type="ECO:0000313" key="3">
    <source>
        <dbReference type="EMBL" id="MDI1434794.1"/>
    </source>
</evidence>
<evidence type="ECO:0000313" key="4">
    <source>
        <dbReference type="Proteomes" id="UP001160301"/>
    </source>
</evidence>
<dbReference type="InterPro" id="IPR029058">
    <property type="entry name" value="AB_hydrolase_fold"/>
</dbReference>
<dbReference type="PANTHER" id="PTHR47691:SF3">
    <property type="entry name" value="HTH-TYPE TRANSCRIPTIONAL REGULATOR RV0890C-RELATED"/>
    <property type="match status" value="1"/>
</dbReference>
<name>A0ABT6P2G6_9BACT</name>
<dbReference type="InterPro" id="IPR011990">
    <property type="entry name" value="TPR-like_helical_dom_sf"/>
</dbReference>
<evidence type="ECO:0000259" key="2">
    <source>
        <dbReference type="Pfam" id="PF00931"/>
    </source>
</evidence>
<dbReference type="SUPFAM" id="SSF52540">
    <property type="entry name" value="P-loop containing nucleoside triphosphate hydrolases"/>
    <property type="match status" value="1"/>
</dbReference>
<organism evidence="3 4">
    <name type="scientific">Polyangium sorediatum</name>
    <dbReference type="NCBI Taxonomy" id="889274"/>
    <lineage>
        <taxon>Bacteria</taxon>
        <taxon>Pseudomonadati</taxon>
        <taxon>Myxococcota</taxon>
        <taxon>Polyangia</taxon>
        <taxon>Polyangiales</taxon>
        <taxon>Polyangiaceae</taxon>
        <taxon>Polyangium</taxon>
    </lineage>
</organism>